<protein>
    <submittedName>
        <fullName evidence="12">Peroxidase</fullName>
    </submittedName>
</protein>
<comment type="cofactor">
    <cofactor evidence="1">
        <name>heme b</name>
        <dbReference type="ChEBI" id="CHEBI:60344"/>
    </cofactor>
</comment>
<gene>
    <name evidence="12" type="ORF">GCM10025875_29540</name>
</gene>
<dbReference type="GO" id="GO:0004601">
    <property type="term" value="F:peroxidase activity"/>
    <property type="evidence" value="ECO:0007669"/>
    <property type="project" value="UniProtKB-KW"/>
</dbReference>
<dbReference type="NCBIfam" id="TIGR01413">
    <property type="entry name" value="Dyp_perox_fam"/>
    <property type="match status" value="1"/>
</dbReference>
<evidence type="ECO:0000313" key="13">
    <source>
        <dbReference type="Proteomes" id="UP001157161"/>
    </source>
</evidence>
<dbReference type="GO" id="GO:0046872">
    <property type="term" value="F:metal ion binding"/>
    <property type="evidence" value="ECO:0007669"/>
    <property type="project" value="UniProtKB-KW"/>
</dbReference>
<evidence type="ECO:0000256" key="2">
    <source>
        <dbReference type="ARBA" id="ARBA00022559"/>
    </source>
</evidence>
<evidence type="ECO:0000256" key="5">
    <source>
        <dbReference type="ARBA" id="ARBA00022729"/>
    </source>
</evidence>
<reference evidence="12" key="2">
    <citation type="submission" date="2023-02" db="EMBL/GenBank/DDBJ databases">
        <authorList>
            <person name="Sun Q."/>
            <person name="Mori K."/>
        </authorList>
    </citation>
    <scope>NUCLEOTIDE SEQUENCE</scope>
    <source>
        <strain evidence="12">NBRC 112290</strain>
    </source>
</reference>
<dbReference type="InterPro" id="IPR048327">
    <property type="entry name" value="Dyp_perox_N"/>
</dbReference>
<evidence type="ECO:0000256" key="3">
    <source>
        <dbReference type="ARBA" id="ARBA00022617"/>
    </source>
</evidence>
<dbReference type="PANTHER" id="PTHR30521">
    <property type="entry name" value="DEFERROCHELATASE/PEROXIDASE"/>
    <property type="match status" value="1"/>
</dbReference>
<keyword evidence="2 12" id="KW-0575">Peroxidase</keyword>
<dbReference type="SUPFAM" id="SSF54909">
    <property type="entry name" value="Dimeric alpha+beta barrel"/>
    <property type="match status" value="1"/>
</dbReference>
<evidence type="ECO:0000259" key="11">
    <source>
        <dbReference type="Pfam" id="PF20628"/>
    </source>
</evidence>
<dbReference type="GO" id="GO:0020037">
    <property type="term" value="F:heme binding"/>
    <property type="evidence" value="ECO:0007669"/>
    <property type="project" value="InterPro"/>
</dbReference>
<dbReference type="InterPro" id="IPR006314">
    <property type="entry name" value="Dyp_peroxidase"/>
</dbReference>
<evidence type="ECO:0000256" key="4">
    <source>
        <dbReference type="ARBA" id="ARBA00022723"/>
    </source>
</evidence>
<comment type="similarity">
    <text evidence="8">Belongs to the DyP-type peroxidase family.</text>
</comment>
<dbReference type="EMBL" id="BSUM01000001">
    <property type="protein sequence ID" value="GMA32962.1"/>
    <property type="molecule type" value="Genomic_DNA"/>
</dbReference>
<keyword evidence="7" id="KW-0408">Iron</keyword>
<accession>A0AA37XHJ7</accession>
<dbReference type="PANTHER" id="PTHR30521:SF4">
    <property type="entry name" value="DEFERROCHELATASE"/>
    <property type="match status" value="1"/>
</dbReference>
<dbReference type="InterPro" id="IPR011008">
    <property type="entry name" value="Dimeric_a/b-barrel"/>
</dbReference>
<dbReference type="GO" id="GO:0005829">
    <property type="term" value="C:cytosol"/>
    <property type="evidence" value="ECO:0007669"/>
    <property type="project" value="TreeGrafter"/>
</dbReference>
<evidence type="ECO:0000313" key="12">
    <source>
        <dbReference type="EMBL" id="GMA32962.1"/>
    </source>
</evidence>
<feature type="region of interest" description="Disordered" evidence="9">
    <location>
        <begin position="233"/>
        <end position="258"/>
    </location>
</feature>
<evidence type="ECO:0000256" key="7">
    <source>
        <dbReference type="ARBA" id="ARBA00023004"/>
    </source>
</evidence>
<evidence type="ECO:0000256" key="6">
    <source>
        <dbReference type="ARBA" id="ARBA00023002"/>
    </source>
</evidence>
<keyword evidence="6" id="KW-0560">Oxidoreductase</keyword>
<feature type="compositionally biased region" description="Basic and acidic residues" evidence="9">
    <location>
        <begin position="233"/>
        <end position="242"/>
    </location>
</feature>
<evidence type="ECO:0000259" key="10">
    <source>
        <dbReference type="Pfam" id="PF04261"/>
    </source>
</evidence>
<feature type="domain" description="Dyp-type peroxidase N-terminal" evidence="10">
    <location>
        <begin position="22"/>
        <end position="163"/>
    </location>
</feature>
<dbReference type="Pfam" id="PF04261">
    <property type="entry name" value="Dyp_perox_N"/>
    <property type="match status" value="1"/>
</dbReference>
<evidence type="ECO:0000256" key="9">
    <source>
        <dbReference type="SAM" id="MobiDB-lite"/>
    </source>
</evidence>
<dbReference type="PROSITE" id="PS51404">
    <property type="entry name" value="DYP_PEROXIDASE"/>
    <property type="match status" value="1"/>
</dbReference>
<name>A0AA37XHJ7_9MICO</name>
<evidence type="ECO:0000256" key="8">
    <source>
        <dbReference type="ARBA" id="ARBA00025737"/>
    </source>
</evidence>
<dbReference type="AlphaFoldDB" id="A0AA37XHJ7"/>
<keyword evidence="5" id="KW-0732">Signal</keyword>
<keyword evidence="3" id="KW-0349">Heme</keyword>
<keyword evidence="13" id="KW-1185">Reference proteome</keyword>
<dbReference type="InterPro" id="IPR048328">
    <property type="entry name" value="Dyp_perox_C"/>
</dbReference>
<keyword evidence="4" id="KW-0479">Metal-binding</keyword>
<proteinExistence type="inferred from homology"/>
<evidence type="ECO:0000256" key="1">
    <source>
        <dbReference type="ARBA" id="ARBA00001970"/>
    </source>
</evidence>
<reference evidence="12" key="1">
    <citation type="journal article" date="2014" name="Int. J. Syst. Evol. Microbiol.">
        <title>Complete genome sequence of Corynebacterium casei LMG S-19264T (=DSM 44701T), isolated from a smear-ripened cheese.</title>
        <authorList>
            <consortium name="US DOE Joint Genome Institute (JGI-PGF)"/>
            <person name="Walter F."/>
            <person name="Albersmeier A."/>
            <person name="Kalinowski J."/>
            <person name="Ruckert C."/>
        </authorList>
    </citation>
    <scope>NUCLEOTIDE SEQUENCE</scope>
    <source>
        <strain evidence="12">NBRC 112290</strain>
    </source>
</reference>
<sequence>MAVAAPEDANGSMVVPFHGPDQAGLTVRPQAWSTFLALDLLAETDADGLRRLMRLLSDDASRLTSGEPALADSEPELATRPARLTVTFGFGPAFVARAGGEVPAWLGPLPAFAVDRLEEAWSHGDLLLEIASDDPTTLAHATRMLLKDTRSFATVRWVQRGFRRAHGSMANGTTMRNLFGQVDGTVNPGPASADFDGLVRIRDGGWLTGGTSLVVRRTAMDLEGWDRLDRPGREASVGRRLDTGAPLTGGGEHTEPDFEARDAVGFPVIAEFSHVRRARSDDPRERFYRRGYNYDDTPAPGQISNSGLIFACFQADPLTQFVPVQQRLSDLDLLNEWTTPIGSAVFAIPPGCDEGGFVGQTLLID</sequence>
<dbReference type="Proteomes" id="UP001157161">
    <property type="component" value="Unassembled WGS sequence"/>
</dbReference>
<dbReference type="Pfam" id="PF20628">
    <property type="entry name" value="Dyp_perox_C"/>
    <property type="match status" value="1"/>
</dbReference>
<organism evidence="12 13">
    <name type="scientific">Litorihabitans aurantiacus</name>
    <dbReference type="NCBI Taxonomy" id="1930061"/>
    <lineage>
        <taxon>Bacteria</taxon>
        <taxon>Bacillati</taxon>
        <taxon>Actinomycetota</taxon>
        <taxon>Actinomycetes</taxon>
        <taxon>Micrococcales</taxon>
        <taxon>Beutenbergiaceae</taxon>
        <taxon>Litorihabitans</taxon>
    </lineage>
</organism>
<comment type="caution">
    <text evidence="12">The sequence shown here is derived from an EMBL/GenBank/DDBJ whole genome shotgun (WGS) entry which is preliminary data.</text>
</comment>
<feature type="domain" description="Dyp-type peroxidase C-terminal" evidence="11">
    <location>
        <begin position="175"/>
        <end position="352"/>
    </location>
</feature>